<protein>
    <recommendedName>
        <fullName evidence="3">PpiC domain-containing protein</fullName>
    </recommendedName>
</protein>
<accession>A0A3N2QCZ2</accession>
<feature type="domain" description="PpiC" evidence="3">
    <location>
        <begin position="292"/>
        <end position="408"/>
    </location>
</feature>
<sequence length="463" mass="52940">MLKTIIPALSRLTKKAIQYIFILFFCRLPVASTNGAPLLLDKVIATVDQELILHSELEEICKQLALEGKVVDTSVKMKLLRELVLNKIFLAKAALNNVKISKPQKALMQRECDFKIAYWVQRMGSEKKLTEHFHQSIYNIKRELKRNKKAQYLAVSVQQNLTQHVVVTPAEVKAYFDSLPSHKRLYYPDSFEIRQLVIYPKVVPARKEEAKEKLLRLKKLLVDGNVTFSELAKKYSDDAESAARGGEIDWAPLGLFDPAYEAAALALKVGEISDPIETKFGLHLIELIDRNKDQYRTRHILQMVQPTHEEIALAQVTLAQIREKIINKTLTIEEAIDKYSEDPETRLEGGLITANNQGGGMPSVLLSAEELPQEVYFAIDGLQEGEISQPQYMGTHHQSGWRLLYIKQKIEAHLMNLTQDYEKIHLHLLQVKKEEAIRKWIQTAKSEFVINFASEYQAVEQLL</sequence>
<evidence type="ECO:0000256" key="2">
    <source>
        <dbReference type="PROSITE-ProRule" id="PRU00278"/>
    </source>
</evidence>
<keyword evidence="1" id="KW-0732">Signal</keyword>
<dbReference type="InterPro" id="IPR000297">
    <property type="entry name" value="PPIase_PpiC"/>
</dbReference>
<dbReference type="PANTHER" id="PTHR47637:SF1">
    <property type="entry name" value="CHAPERONE SURA"/>
    <property type="match status" value="1"/>
</dbReference>
<dbReference type="Gene3D" id="3.10.50.40">
    <property type="match status" value="2"/>
</dbReference>
<organism evidence="4 5">
    <name type="scientific">Candidatus Cardinium hertigii</name>
    <dbReference type="NCBI Taxonomy" id="247481"/>
    <lineage>
        <taxon>Bacteria</taxon>
        <taxon>Pseudomonadati</taxon>
        <taxon>Bacteroidota</taxon>
        <taxon>Cytophagia</taxon>
        <taxon>Cytophagales</taxon>
        <taxon>Amoebophilaceae</taxon>
        <taxon>Candidatus Cardinium</taxon>
    </lineage>
</organism>
<name>A0A3N2QCZ2_9BACT</name>
<keyword evidence="5" id="KW-1185">Reference proteome</keyword>
<proteinExistence type="predicted"/>
<dbReference type="Proteomes" id="UP000270927">
    <property type="component" value="Unassembled WGS sequence"/>
</dbReference>
<keyword evidence="2" id="KW-0413">Isomerase</keyword>
<evidence type="ECO:0000256" key="1">
    <source>
        <dbReference type="ARBA" id="ARBA00022729"/>
    </source>
</evidence>
<reference evidence="4 5" key="1">
    <citation type="submission" date="2018-09" db="EMBL/GenBank/DDBJ databases">
        <title>Comparative Genomics of Wolbachia-Cardinium Dual Endosymbiosis in a Plant-Parasitic Nematode.</title>
        <authorList>
            <person name="Brown A.M.V."/>
            <person name="Wasala S.K."/>
            <person name="Howe D.K."/>
            <person name="Peetz A.B."/>
            <person name="Zasada I.A."/>
            <person name="Denver D.R."/>
        </authorList>
    </citation>
    <scope>NUCLEOTIDE SEQUENCE [LARGE SCALE GENOMIC DNA]</scope>
    <source>
        <strain evidence="4 5">Pp_1</strain>
    </source>
</reference>
<dbReference type="InterPro" id="IPR046357">
    <property type="entry name" value="PPIase_dom_sf"/>
</dbReference>
<dbReference type="PANTHER" id="PTHR47637">
    <property type="entry name" value="CHAPERONE SURA"/>
    <property type="match status" value="1"/>
</dbReference>
<gene>
    <name evidence="4" type="ORF">EDM02_01290</name>
</gene>
<keyword evidence="2" id="KW-0697">Rotamase</keyword>
<dbReference type="AlphaFoldDB" id="A0A3N2QCZ2"/>
<evidence type="ECO:0000313" key="5">
    <source>
        <dbReference type="Proteomes" id="UP000270927"/>
    </source>
</evidence>
<evidence type="ECO:0000259" key="3">
    <source>
        <dbReference type="PROSITE" id="PS50198"/>
    </source>
</evidence>
<dbReference type="PROSITE" id="PS50198">
    <property type="entry name" value="PPIC_PPIASE_2"/>
    <property type="match status" value="2"/>
</dbReference>
<evidence type="ECO:0000313" key="4">
    <source>
        <dbReference type="EMBL" id="ROT47658.1"/>
    </source>
</evidence>
<dbReference type="EMBL" id="RARA01000018">
    <property type="protein sequence ID" value="ROT47658.1"/>
    <property type="molecule type" value="Genomic_DNA"/>
</dbReference>
<dbReference type="SUPFAM" id="SSF54534">
    <property type="entry name" value="FKBP-like"/>
    <property type="match status" value="2"/>
</dbReference>
<dbReference type="InterPro" id="IPR050280">
    <property type="entry name" value="OMP_Chaperone_SurA"/>
</dbReference>
<dbReference type="GO" id="GO:0003755">
    <property type="term" value="F:peptidyl-prolyl cis-trans isomerase activity"/>
    <property type="evidence" value="ECO:0007669"/>
    <property type="project" value="UniProtKB-KW"/>
</dbReference>
<dbReference type="InterPro" id="IPR027304">
    <property type="entry name" value="Trigger_fact/SurA_dom_sf"/>
</dbReference>
<comment type="caution">
    <text evidence="4">The sequence shown here is derived from an EMBL/GenBank/DDBJ whole genome shotgun (WGS) entry which is preliminary data.</text>
</comment>
<dbReference type="OrthoDB" id="14196at2"/>
<dbReference type="RefSeq" id="WP_123662441.1">
    <property type="nucleotide sequence ID" value="NZ_RARA01000018.1"/>
</dbReference>
<dbReference type="SUPFAM" id="SSF109998">
    <property type="entry name" value="Triger factor/SurA peptide-binding domain-like"/>
    <property type="match status" value="1"/>
</dbReference>
<feature type="domain" description="PpiC" evidence="3">
    <location>
        <begin position="188"/>
        <end position="289"/>
    </location>
</feature>
<dbReference type="Pfam" id="PF00639">
    <property type="entry name" value="Rotamase"/>
    <property type="match status" value="2"/>
</dbReference>